<sequence length="82" mass="8369">MASPDLARFRADHASEAARAAFLAPLGGTATPAAAAAAARALGYQVTEADFATPPGLTEAELDRVAGGARMDPRTILQSMWG</sequence>
<evidence type="ECO:0000313" key="2">
    <source>
        <dbReference type="Proteomes" id="UP000005324"/>
    </source>
</evidence>
<evidence type="ECO:0000313" key="1">
    <source>
        <dbReference type="EMBL" id="EFH11081.1"/>
    </source>
</evidence>
<keyword evidence="2" id="KW-1185">Reference proteome</keyword>
<gene>
    <name evidence="1" type="ORF">HMPREF0731_2699</name>
</gene>
<organism evidence="1 2">
    <name type="scientific">Pseudoroseomonas cervicalis ATCC 49957</name>
    <dbReference type="NCBI Taxonomy" id="525371"/>
    <lineage>
        <taxon>Bacteria</taxon>
        <taxon>Pseudomonadati</taxon>
        <taxon>Pseudomonadota</taxon>
        <taxon>Alphaproteobacteria</taxon>
        <taxon>Acetobacterales</taxon>
        <taxon>Roseomonadaceae</taxon>
        <taxon>Roseomonas</taxon>
    </lineage>
</organism>
<protein>
    <submittedName>
        <fullName evidence="1">Bacteriocin propeptide, TIGR03798 family</fullName>
    </submittedName>
</protein>
<dbReference type="HOGENOM" id="CLU_2556132_0_0_5"/>
<dbReference type="EMBL" id="ADVL01000519">
    <property type="protein sequence ID" value="EFH11081.1"/>
    <property type="molecule type" value="Genomic_DNA"/>
</dbReference>
<name>D5RNN8_9PROT</name>
<comment type="caution">
    <text evidence="1">The sequence shown here is derived from an EMBL/GenBank/DDBJ whole genome shotgun (WGS) entry which is preliminary data.</text>
</comment>
<dbReference type="Proteomes" id="UP000005324">
    <property type="component" value="Unassembled WGS sequence"/>
</dbReference>
<accession>D5RNN8</accession>
<dbReference type="RefSeq" id="WP_007006455.1">
    <property type="nucleotide sequence ID" value="NZ_GG771097.1"/>
</dbReference>
<proteinExistence type="predicted"/>
<reference evidence="1 2" key="1">
    <citation type="submission" date="2010-04" db="EMBL/GenBank/DDBJ databases">
        <authorList>
            <person name="Qin X."/>
            <person name="Bachman B."/>
            <person name="Battles P."/>
            <person name="Bell A."/>
            <person name="Bess C."/>
            <person name="Bickham C."/>
            <person name="Chaboub L."/>
            <person name="Chen D."/>
            <person name="Coyle M."/>
            <person name="Deiros D.R."/>
            <person name="Dinh H."/>
            <person name="Forbes L."/>
            <person name="Fowler G."/>
            <person name="Francisco L."/>
            <person name="Fu Q."/>
            <person name="Gubbala S."/>
            <person name="Hale W."/>
            <person name="Han Y."/>
            <person name="Hemphill L."/>
            <person name="Highlander S.K."/>
            <person name="Hirani K."/>
            <person name="Hogues M."/>
            <person name="Jackson L."/>
            <person name="Jakkamsetti A."/>
            <person name="Javaid M."/>
            <person name="Jiang H."/>
            <person name="Korchina V."/>
            <person name="Kovar C."/>
            <person name="Lara F."/>
            <person name="Lee S."/>
            <person name="Mata R."/>
            <person name="Mathew T."/>
            <person name="Moen C."/>
            <person name="Morales K."/>
            <person name="Munidasa M."/>
            <person name="Nazareth L."/>
            <person name="Ngo R."/>
            <person name="Nguyen L."/>
            <person name="Okwuonu G."/>
            <person name="Ongeri F."/>
            <person name="Patil S."/>
            <person name="Petrosino J."/>
            <person name="Pham C."/>
            <person name="Pham P."/>
            <person name="Pu L.-L."/>
            <person name="Puazo M."/>
            <person name="Raj R."/>
            <person name="Reid J."/>
            <person name="Rouhana J."/>
            <person name="Saada N."/>
            <person name="Shang Y."/>
            <person name="Simmons D."/>
            <person name="Thornton R."/>
            <person name="Warren J."/>
            <person name="Weissenberger G."/>
            <person name="Zhang J."/>
            <person name="Zhang L."/>
            <person name="Zhou C."/>
            <person name="Zhu D."/>
            <person name="Muzny D."/>
            <person name="Worley K."/>
            <person name="Gibbs R."/>
        </authorList>
    </citation>
    <scope>NUCLEOTIDE SEQUENCE [LARGE SCALE GENOMIC DNA]</scope>
    <source>
        <strain evidence="1 2">ATCC 49957</strain>
    </source>
</reference>
<dbReference type="AlphaFoldDB" id="D5RNN8"/>